<dbReference type="GO" id="GO:0005524">
    <property type="term" value="F:ATP binding"/>
    <property type="evidence" value="ECO:0007669"/>
    <property type="project" value="UniProtKB-UniRule"/>
</dbReference>
<dbReference type="AlphaFoldDB" id="A0A915K727"/>
<dbReference type="PROSITE" id="PS00107">
    <property type="entry name" value="PROTEIN_KINASE_ATP"/>
    <property type="match status" value="1"/>
</dbReference>
<dbReference type="WBParaSite" id="nRc.2.0.1.t33697-RA">
    <property type="protein sequence ID" value="nRc.2.0.1.t33697-RA"/>
    <property type="gene ID" value="nRc.2.0.1.g33697"/>
</dbReference>
<feature type="binding site" evidence="1">
    <location>
        <position position="52"/>
    </location>
    <ligand>
        <name>ATP</name>
        <dbReference type="ChEBI" id="CHEBI:30616"/>
    </ligand>
</feature>
<keyword evidence="2" id="KW-1185">Reference proteome</keyword>
<evidence type="ECO:0000313" key="2">
    <source>
        <dbReference type="Proteomes" id="UP000887565"/>
    </source>
</evidence>
<dbReference type="InterPro" id="IPR017441">
    <property type="entry name" value="Protein_kinase_ATP_BS"/>
</dbReference>
<organism evidence="2 3">
    <name type="scientific">Romanomermis culicivorax</name>
    <name type="common">Nematode worm</name>
    <dbReference type="NCBI Taxonomy" id="13658"/>
    <lineage>
        <taxon>Eukaryota</taxon>
        <taxon>Metazoa</taxon>
        <taxon>Ecdysozoa</taxon>
        <taxon>Nematoda</taxon>
        <taxon>Enoplea</taxon>
        <taxon>Dorylaimia</taxon>
        <taxon>Mermithida</taxon>
        <taxon>Mermithoidea</taxon>
        <taxon>Mermithidae</taxon>
        <taxon>Romanomermis</taxon>
    </lineage>
</organism>
<dbReference type="Gene3D" id="3.30.200.20">
    <property type="entry name" value="Phosphorylase Kinase, domain 1"/>
    <property type="match status" value="1"/>
</dbReference>
<dbReference type="InterPro" id="IPR011009">
    <property type="entry name" value="Kinase-like_dom_sf"/>
</dbReference>
<proteinExistence type="predicted"/>
<dbReference type="SUPFAM" id="SSF56112">
    <property type="entry name" value="Protein kinase-like (PK-like)"/>
    <property type="match status" value="1"/>
</dbReference>
<dbReference type="Proteomes" id="UP000887565">
    <property type="component" value="Unplaced"/>
</dbReference>
<keyword evidence="1" id="KW-0547">Nucleotide-binding</keyword>
<protein>
    <submittedName>
        <fullName evidence="3">Protein kinase domain-containing protein</fullName>
    </submittedName>
</protein>
<evidence type="ECO:0000256" key="1">
    <source>
        <dbReference type="PROSITE-ProRule" id="PRU10141"/>
    </source>
</evidence>
<accession>A0A915K727</accession>
<sequence length="93" mass="10680">MSVSDDERVETLRRGDIVKDKYKVTGQIGFGSFGELYEAQSLETKGLYVAIKVEKDKVSHTKALNFELCVLQKLQGTFENEWLQFNAYFEAFC</sequence>
<keyword evidence="1" id="KW-0067">ATP-binding</keyword>
<evidence type="ECO:0000313" key="3">
    <source>
        <dbReference type="WBParaSite" id="nRc.2.0.1.t33697-RA"/>
    </source>
</evidence>
<reference evidence="3" key="1">
    <citation type="submission" date="2022-11" db="UniProtKB">
        <authorList>
            <consortium name="WormBaseParasite"/>
        </authorList>
    </citation>
    <scope>IDENTIFICATION</scope>
</reference>
<name>A0A915K727_ROMCU</name>